<dbReference type="EMBL" id="CM040457">
    <property type="protein sequence ID" value="MCI4377875.1"/>
    <property type="molecule type" value="Genomic_DNA"/>
</dbReference>
<dbReference type="Proteomes" id="UP000829447">
    <property type="component" value="Linkage Group LG4"/>
</dbReference>
<protein>
    <submittedName>
        <fullName evidence="1">Uncharacterized protein</fullName>
    </submittedName>
</protein>
<organism evidence="1 2">
    <name type="scientific">Pangasianodon gigas</name>
    <name type="common">Mekong giant catfish</name>
    <name type="synonym">Pangasius gigas</name>
    <dbReference type="NCBI Taxonomy" id="30993"/>
    <lineage>
        <taxon>Eukaryota</taxon>
        <taxon>Metazoa</taxon>
        <taxon>Chordata</taxon>
        <taxon>Craniata</taxon>
        <taxon>Vertebrata</taxon>
        <taxon>Euteleostomi</taxon>
        <taxon>Actinopterygii</taxon>
        <taxon>Neopterygii</taxon>
        <taxon>Teleostei</taxon>
        <taxon>Ostariophysi</taxon>
        <taxon>Siluriformes</taxon>
        <taxon>Pangasiidae</taxon>
        <taxon>Pangasianodon</taxon>
    </lineage>
</organism>
<proteinExistence type="predicted"/>
<comment type="caution">
    <text evidence="1">The sequence shown here is derived from an EMBL/GenBank/DDBJ whole genome shotgun (WGS) entry which is preliminary data.</text>
</comment>
<keyword evidence="2" id="KW-1185">Reference proteome</keyword>
<reference evidence="1 2" key="1">
    <citation type="journal article" date="2022" name="bioRxiv">
        <title>An ancient truncated duplication of the anti-Mullerian hormone receptor type 2 gene is a potential conserved master sex determinant in the Pangasiidae catfish family.</title>
        <authorList>
            <person name="Wen M."/>
            <person name="Pan Q."/>
            <person name="Jouanno E."/>
            <person name="Montfort J."/>
            <person name="Zahm M."/>
            <person name="Cabau C."/>
            <person name="Klopp C."/>
            <person name="Iampietro C."/>
            <person name="Roques C."/>
            <person name="Bouchez O."/>
            <person name="Castinel A."/>
            <person name="Donnadieu C."/>
            <person name="Parrinello H."/>
            <person name="Poncet C."/>
            <person name="Belmonte E."/>
            <person name="Gautier V."/>
            <person name="Avarre J.-C."/>
            <person name="Dugue R."/>
            <person name="Gustiano R."/>
            <person name="Ha T.T.T."/>
            <person name="Campet M."/>
            <person name="Sriphairoj K."/>
            <person name="Ribolli J."/>
            <person name="de Almeida F.L."/>
            <person name="Desvignes T."/>
            <person name="Postlethwait J.H."/>
            <person name="Bucao C.F."/>
            <person name="Robinson-Rechavi M."/>
            <person name="Bobe J."/>
            <person name="Herpin A."/>
            <person name="Guiguen Y."/>
        </authorList>
    </citation>
    <scope>NUCLEOTIDE SEQUENCE [LARGE SCALE GENOMIC DNA]</scope>
    <source>
        <strain evidence="1">YG-Dec2019</strain>
    </source>
</reference>
<evidence type="ECO:0000313" key="1">
    <source>
        <dbReference type="EMBL" id="MCI4377875.1"/>
    </source>
</evidence>
<sequence>MLGHCTTCPYGRAATGCNRTHVPRGLVYQMEMKEALPEPQCGFHGVLRYRRETEWRKINLLPASASDHTVWCEFCGAKAKPPLDFSKTPDPEDFCCAQYMELFKKVEQQWRSLQENSGEASQEHDSNVEKVQEHRDRARPQDVLQQVAEECLRKAKRPSSENQTEMPGCKVTSSGLFTTITFRLSEFVRLKENGRLTAREESIKEEKPSPSKLCSTNGSVPTGFGLCHYQGHIQKFYSNGNKFLTALPDGTAQVFYPSGNLAIIAFIDDIEGVCIILDDIKSSCPIRAFFQSSGIAACYHSNGSTWLHMDVWGGLSLNEDRTRRSKWKWTDQANNPTPFKPIHLSLNKNIGVRVRGRESVFVTFLASGQQARFSVGSCTKPSDPAPSLCKEELMMQVSQLNARLALERLRWCLAFHSDSKCRSLRLPPVLVSQGRRLLKLSSTMWMEEKDKAYIQHCLRDCE</sequence>
<evidence type="ECO:0000313" key="2">
    <source>
        <dbReference type="Proteomes" id="UP000829447"/>
    </source>
</evidence>
<gene>
    <name evidence="1" type="ORF">PGIGA_G00208320</name>
</gene>
<accession>A0ACC5WGV0</accession>
<name>A0ACC5WGV0_PANGG</name>